<gene>
    <name evidence="3" type="ORF">UU80_C0005G0005</name>
</gene>
<feature type="active site" description="Proton donor" evidence="1">
    <location>
        <position position="68"/>
    </location>
</feature>
<dbReference type="Proteomes" id="UP000034920">
    <property type="component" value="Unassembled WGS sequence"/>
</dbReference>
<comment type="caution">
    <text evidence="3">The sequence shown here is derived from an EMBL/GenBank/DDBJ whole genome shotgun (WGS) entry which is preliminary data.</text>
</comment>
<sequence length="259" mass="28679">MRILFIGDIVAKPGRTAVKEVLPALKKEENIDLVFANAENLAHGRGATVETLNEMKSVGVDYFTGGDHLFWHKGFEDQVEELPLIRPANYPESTPGEGYALLETKSGEKILLINLQGRTSFGGTQNLLDDPFRKADEIIEKHSGIENLITIIDMHAEATSEKMALALYLDGRITAFLGTHTHVPTCDAHVLPQGTMYVTDIGMTGNIDSVLGVKKDIIISLFLTAQNQKFEWEDTGRTAFRSVIVDTTKNTIYRADKDM</sequence>
<dbReference type="GO" id="GO:0004113">
    <property type="term" value="F:2',3'-cyclic-nucleotide 3'-phosphodiesterase activity"/>
    <property type="evidence" value="ECO:0007669"/>
    <property type="project" value="TreeGrafter"/>
</dbReference>
<feature type="binding site" evidence="2">
    <location>
        <position position="182"/>
    </location>
    <ligand>
        <name>Fe cation</name>
        <dbReference type="ChEBI" id="CHEBI:24875"/>
        <label>1</label>
    </ligand>
</feature>
<evidence type="ECO:0000313" key="4">
    <source>
        <dbReference type="Proteomes" id="UP000034920"/>
    </source>
</evidence>
<accession>A0A0G0XCE9</accession>
<feature type="binding site" evidence="2">
    <location>
        <position position="39"/>
    </location>
    <ligand>
        <name>Fe cation</name>
        <dbReference type="ChEBI" id="CHEBI:24875"/>
        <label>2</label>
    </ligand>
</feature>
<feature type="binding site" evidence="2">
    <location>
        <position position="39"/>
    </location>
    <ligand>
        <name>Fe cation</name>
        <dbReference type="ChEBI" id="CHEBI:24875"/>
        <label>1</label>
    </ligand>
</feature>
<dbReference type="AlphaFoldDB" id="A0A0G0XCE9"/>
<dbReference type="STRING" id="1619103.UU80_C0005G0005"/>
<dbReference type="PATRIC" id="fig|1619103.3.peg.189"/>
<dbReference type="EMBL" id="LCCA01000005">
    <property type="protein sequence ID" value="KKS22560.1"/>
    <property type="molecule type" value="Genomic_DNA"/>
</dbReference>
<dbReference type="Pfam" id="PF13277">
    <property type="entry name" value="YmdB"/>
    <property type="match status" value="1"/>
</dbReference>
<feature type="binding site" evidence="2">
    <location>
        <position position="40"/>
    </location>
    <ligand>
        <name>Fe cation</name>
        <dbReference type="ChEBI" id="CHEBI:24875"/>
        <label>1</label>
    </ligand>
</feature>
<dbReference type="SUPFAM" id="SSF56300">
    <property type="entry name" value="Metallo-dependent phosphatases"/>
    <property type="match status" value="1"/>
</dbReference>
<protein>
    <recommendedName>
        <fullName evidence="5">Metallophosphoesterase</fullName>
    </recommendedName>
</protein>
<reference evidence="3 4" key="1">
    <citation type="journal article" date="2015" name="Nature">
        <title>rRNA introns, odd ribosomes, and small enigmatic genomes across a large radiation of phyla.</title>
        <authorList>
            <person name="Brown C.T."/>
            <person name="Hug L.A."/>
            <person name="Thomas B.C."/>
            <person name="Sharon I."/>
            <person name="Castelle C.J."/>
            <person name="Singh A."/>
            <person name="Wilkins M.J."/>
            <person name="Williams K.H."/>
            <person name="Banfield J.F."/>
        </authorList>
    </citation>
    <scope>NUCLEOTIDE SEQUENCE [LARGE SCALE GENOMIC DNA]</scope>
</reference>
<evidence type="ECO:0000256" key="1">
    <source>
        <dbReference type="PIRSR" id="PIRSR004789-50"/>
    </source>
</evidence>
<feature type="binding site" evidence="2">
    <location>
        <position position="67"/>
    </location>
    <ligand>
        <name>Fe cation</name>
        <dbReference type="ChEBI" id="CHEBI:24875"/>
        <label>2</label>
    </ligand>
</feature>
<organism evidence="3 4">
    <name type="scientific">candidate division WWE3 bacterium GW2011_GWA1_41_8</name>
    <dbReference type="NCBI Taxonomy" id="1619103"/>
    <lineage>
        <taxon>Bacteria</taxon>
        <taxon>Katanobacteria</taxon>
    </lineage>
</organism>
<feature type="binding site" evidence="2">
    <location>
        <position position="155"/>
    </location>
    <ligand>
        <name>Fe cation</name>
        <dbReference type="ChEBI" id="CHEBI:24875"/>
        <label>2</label>
    </ligand>
</feature>
<name>A0A0G0XCE9_UNCKA</name>
<dbReference type="PANTHER" id="PTHR36303:SF1">
    <property type="entry name" value="2',3'-CYCLIC-NUCLEOTIDE 2'-PHOSPHODIESTERASE"/>
    <property type="match status" value="1"/>
</dbReference>
<dbReference type="Gene3D" id="3.60.21.10">
    <property type="match status" value="1"/>
</dbReference>
<evidence type="ECO:0000256" key="2">
    <source>
        <dbReference type="PIRSR" id="PIRSR004789-51"/>
    </source>
</evidence>
<dbReference type="PANTHER" id="PTHR36303">
    <property type="entry name" value="2',3'-CYCLIC-NUCLEOTIDE 2'-PHOSPHODIESTERASE"/>
    <property type="match status" value="1"/>
</dbReference>
<dbReference type="InterPro" id="IPR029052">
    <property type="entry name" value="Metallo-depent_PP-like"/>
</dbReference>
<evidence type="ECO:0008006" key="5">
    <source>
        <dbReference type="Google" id="ProtNLM"/>
    </source>
</evidence>
<evidence type="ECO:0000313" key="3">
    <source>
        <dbReference type="EMBL" id="KKS22560.1"/>
    </source>
</evidence>
<proteinExistence type="predicted"/>
<dbReference type="InterPro" id="IPR005235">
    <property type="entry name" value="YmdB-like"/>
</dbReference>
<dbReference type="PIRSF" id="PIRSF004789">
    <property type="entry name" value="DR1281"/>
    <property type="match status" value="1"/>
</dbReference>
<feature type="binding site" evidence="2">
    <location>
        <position position="8"/>
    </location>
    <ligand>
        <name>Fe cation</name>
        <dbReference type="ChEBI" id="CHEBI:24875"/>
        <label>1</label>
    </ligand>
</feature>
<keyword evidence="2" id="KW-0479">Metal-binding</keyword>
<feature type="binding site" evidence="2">
    <location>
        <position position="180"/>
    </location>
    <ligand>
        <name>Fe cation</name>
        <dbReference type="ChEBI" id="CHEBI:24875"/>
        <label>2</label>
    </ligand>
</feature>
<dbReference type="GO" id="GO:0046872">
    <property type="term" value="F:metal ion binding"/>
    <property type="evidence" value="ECO:0007669"/>
    <property type="project" value="UniProtKB-KW"/>
</dbReference>